<dbReference type="CDD" id="cd00156">
    <property type="entry name" value="REC"/>
    <property type="match status" value="1"/>
</dbReference>
<sequence>LLLKNENTAIFVTDNVKEAERIVRKETIHLALLDYMMTGFNGDQVAKRIYKINPDIKIVFITGYETAIDAVKKLDIPVHGVFMKPICPELMINIVESEDFSYLTHTYSKPSLNVYYNLGVFAETRAWQGLLAKNEKQL</sequence>
<proteinExistence type="predicted"/>
<dbReference type="Gene3D" id="3.40.50.2300">
    <property type="match status" value="1"/>
</dbReference>
<dbReference type="PANTHER" id="PTHR44591:SF3">
    <property type="entry name" value="RESPONSE REGULATORY DOMAIN-CONTAINING PROTEIN"/>
    <property type="match status" value="1"/>
</dbReference>
<feature type="domain" description="Response regulatory" evidence="2">
    <location>
        <begin position="1"/>
        <end position="99"/>
    </location>
</feature>
<gene>
    <name evidence="3" type="ORF">S01H4_49136</name>
</gene>
<comment type="caution">
    <text evidence="3">The sequence shown here is derived from an EMBL/GenBank/DDBJ whole genome shotgun (WGS) entry which is preliminary data.</text>
</comment>
<dbReference type="PANTHER" id="PTHR44591">
    <property type="entry name" value="STRESS RESPONSE REGULATOR PROTEIN 1"/>
    <property type="match status" value="1"/>
</dbReference>
<evidence type="ECO:0000313" key="3">
    <source>
        <dbReference type="EMBL" id="GAG97020.1"/>
    </source>
</evidence>
<evidence type="ECO:0000256" key="1">
    <source>
        <dbReference type="ARBA" id="ARBA00022553"/>
    </source>
</evidence>
<dbReference type="PROSITE" id="PS50110">
    <property type="entry name" value="RESPONSE_REGULATORY"/>
    <property type="match status" value="1"/>
</dbReference>
<evidence type="ECO:0000259" key="2">
    <source>
        <dbReference type="PROSITE" id="PS50110"/>
    </source>
</evidence>
<dbReference type="Pfam" id="PF00072">
    <property type="entry name" value="Response_reg"/>
    <property type="match status" value="1"/>
</dbReference>
<accession>X1BPW3</accession>
<protein>
    <recommendedName>
        <fullName evidence="2">Response regulatory domain-containing protein</fullName>
    </recommendedName>
</protein>
<dbReference type="EMBL" id="BART01027764">
    <property type="protein sequence ID" value="GAG97020.1"/>
    <property type="molecule type" value="Genomic_DNA"/>
</dbReference>
<keyword evidence="1" id="KW-0597">Phosphoprotein</keyword>
<dbReference type="InterPro" id="IPR050595">
    <property type="entry name" value="Bact_response_regulator"/>
</dbReference>
<dbReference type="InterPro" id="IPR011006">
    <property type="entry name" value="CheY-like_superfamily"/>
</dbReference>
<feature type="non-terminal residue" evidence="3">
    <location>
        <position position="1"/>
    </location>
</feature>
<dbReference type="SUPFAM" id="SSF52172">
    <property type="entry name" value="CheY-like"/>
    <property type="match status" value="1"/>
</dbReference>
<reference evidence="3" key="1">
    <citation type="journal article" date="2014" name="Front. Microbiol.">
        <title>High frequency of phylogenetically diverse reductive dehalogenase-homologous genes in deep subseafloor sedimentary metagenomes.</title>
        <authorList>
            <person name="Kawai M."/>
            <person name="Futagami T."/>
            <person name="Toyoda A."/>
            <person name="Takaki Y."/>
            <person name="Nishi S."/>
            <person name="Hori S."/>
            <person name="Arai W."/>
            <person name="Tsubouchi T."/>
            <person name="Morono Y."/>
            <person name="Uchiyama I."/>
            <person name="Ito T."/>
            <person name="Fujiyama A."/>
            <person name="Inagaki F."/>
            <person name="Takami H."/>
        </authorList>
    </citation>
    <scope>NUCLEOTIDE SEQUENCE</scope>
    <source>
        <strain evidence="3">Expedition CK06-06</strain>
    </source>
</reference>
<organism evidence="3">
    <name type="scientific">marine sediment metagenome</name>
    <dbReference type="NCBI Taxonomy" id="412755"/>
    <lineage>
        <taxon>unclassified sequences</taxon>
        <taxon>metagenomes</taxon>
        <taxon>ecological metagenomes</taxon>
    </lineage>
</organism>
<name>X1BPW3_9ZZZZ</name>
<dbReference type="GO" id="GO:0000160">
    <property type="term" value="P:phosphorelay signal transduction system"/>
    <property type="evidence" value="ECO:0007669"/>
    <property type="project" value="InterPro"/>
</dbReference>
<dbReference type="AlphaFoldDB" id="X1BPW3"/>
<dbReference type="InterPro" id="IPR001789">
    <property type="entry name" value="Sig_transdc_resp-reg_receiver"/>
</dbReference>